<sequence>MSAQSSCHLRRNKFEHGVAQVVYKSLKEKPLREIIVVPIRQKTPVLSRALLQDATDVNTQTGVGQHFDSTSAIASGLPLEPVNCYGFPEGTMIEGE</sequence>
<reference evidence="1 2" key="1">
    <citation type="journal article" date="2020" name="ISME J.">
        <title>Enrichment and physiological characterization of a novel comammox Nitrospira indicates ammonium inhibition of complete nitrification.</title>
        <authorList>
            <person name="Sakoula D."/>
            <person name="Koch H."/>
            <person name="Frank J."/>
            <person name="Jetten M.S.M."/>
            <person name="van Kessel M.A.H.J."/>
            <person name="Lucker S."/>
        </authorList>
    </citation>
    <scope>NUCLEOTIDE SEQUENCE [LARGE SCALE GENOMIC DNA]</scope>
    <source>
        <strain evidence="1">Comreactor17</strain>
    </source>
</reference>
<name>A0A7S8FG92_9BACT</name>
<dbReference type="KEGG" id="nkf:Nkreftii_003033"/>
<protein>
    <submittedName>
        <fullName evidence="1">Uncharacterized protein</fullName>
    </submittedName>
</protein>
<proteinExistence type="predicted"/>
<accession>A0A7S8FG92</accession>
<organism evidence="1 2">
    <name type="scientific">Candidatus Nitrospira kreftii</name>
    <dbReference type="NCBI Taxonomy" id="2652173"/>
    <lineage>
        <taxon>Bacteria</taxon>
        <taxon>Pseudomonadati</taxon>
        <taxon>Nitrospirota</taxon>
        <taxon>Nitrospiria</taxon>
        <taxon>Nitrospirales</taxon>
        <taxon>Nitrospiraceae</taxon>
        <taxon>Nitrospira</taxon>
    </lineage>
</organism>
<dbReference type="Proteomes" id="UP000593737">
    <property type="component" value="Chromosome"/>
</dbReference>
<dbReference type="EMBL" id="CP047423">
    <property type="protein sequence ID" value="QPD05259.1"/>
    <property type="molecule type" value="Genomic_DNA"/>
</dbReference>
<evidence type="ECO:0000313" key="2">
    <source>
        <dbReference type="Proteomes" id="UP000593737"/>
    </source>
</evidence>
<evidence type="ECO:0000313" key="1">
    <source>
        <dbReference type="EMBL" id="QPD05259.1"/>
    </source>
</evidence>
<gene>
    <name evidence="1" type="ORF">Nkreftii_003033</name>
</gene>
<dbReference type="AlphaFoldDB" id="A0A7S8FG92"/>